<comment type="caution">
    <text evidence="4">The sequence shown here is derived from an EMBL/GenBank/DDBJ whole genome shotgun (WGS) entry which is preliminary data.</text>
</comment>
<evidence type="ECO:0000256" key="2">
    <source>
        <dbReference type="ARBA" id="ARBA00022559"/>
    </source>
</evidence>
<evidence type="ECO:0008006" key="6">
    <source>
        <dbReference type="Google" id="ProtNLM"/>
    </source>
</evidence>
<reference evidence="4" key="1">
    <citation type="submission" date="2020-10" db="EMBL/GenBank/DDBJ databases">
        <title>Unveiling of a novel bifunctional photoreceptor, Dualchrome1, isolated from a cosmopolitan green alga.</title>
        <authorList>
            <person name="Suzuki S."/>
            <person name="Kawachi M."/>
        </authorList>
    </citation>
    <scope>NUCLEOTIDE SEQUENCE</scope>
    <source>
        <strain evidence="4">NIES 2893</strain>
    </source>
</reference>
<proteinExistence type="inferred from homology"/>
<dbReference type="InterPro" id="IPR000889">
    <property type="entry name" value="Glutathione_peroxidase"/>
</dbReference>
<keyword evidence="3" id="KW-0560">Oxidoreductase</keyword>
<dbReference type="GO" id="GO:0006979">
    <property type="term" value="P:response to oxidative stress"/>
    <property type="evidence" value="ECO:0007669"/>
    <property type="project" value="InterPro"/>
</dbReference>
<dbReference type="AlphaFoldDB" id="A0A830HWF4"/>
<sequence length="181" mass="19087">MLAASRGVSLSSVSAGRLPQRRRFMGARSSTTTMASGDMYSQTANTLAGAPFDFSSLKGKVVCVLNAYVAMSNKYGADKLAILAFPSDEFGGQELKTCGEIEAFTTKAGVDAAKGFHMMEKVQVNGPSASPVWQYLKGSCDSCGADVRWNFAAQFVVDQNGKTVKRVSDAGEAADVVASLM</sequence>
<dbReference type="Proteomes" id="UP000660262">
    <property type="component" value="Unassembled WGS sequence"/>
</dbReference>
<evidence type="ECO:0000256" key="3">
    <source>
        <dbReference type="ARBA" id="ARBA00023002"/>
    </source>
</evidence>
<dbReference type="SUPFAM" id="SSF52833">
    <property type="entry name" value="Thioredoxin-like"/>
    <property type="match status" value="1"/>
</dbReference>
<organism evidence="4 5">
    <name type="scientific">Pycnococcus provasolii</name>
    <dbReference type="NCBI Taxonomy" id="41880"/>
    <lineage>
        <taxon>Eukaryota</taxon>
        <taxon>Viridiplantae</taxon>
        <taxon>Chlorophyta</taxon>
        <taxon>Pseudoscourfieldiophyceae</taxon>
        <taxon>Pseudoscourfieldiales</taxon>
        <taxon>Pycnococcaceae</taxon>
        <taxon>Pycnococcus</taxon>
    </lineage>
</organism>
<dbReference type="InterPro" id="IPR036249">
    <property type="entry name" value="Thioredoxin-like_sf"/>
</dbReference>
<dbReference type="PIRSF" id="PIRSF000303">
    <property type="entry name" value="Glutathion_perox"/>
    <property type="match status" value="1"/>
</dbReference>
<dbReference type="Pfam" id="PF00255">
    <property type="entry name" value="GSHPx"/>
    <property type="match status" value="1"/>
</dbReference>
<dbReference type="OrthoDB" id="446890at2759"/>
<evidence type="ECO:0000256" key="1">
    <source>
        <dbReference type="ARBA" id="ARBA00006926"/>
    </source>
</evidence>
<comment type="similarity">
    <text evidence="1">Belongs to the glutathione peroxidase family.</text>
</comment>
<accession>A0A830HWF4</accession>
<protein>
    <recommendedName>
        <fullName evidence="6">Glutathione peroxidase</fullName>
    </recommendedName>
</protein>
<dbReference type="GO" id="GO:0004601">
    <property type="term" value="F:peroxidase activity"/>
    <property type="evidence" value="ECO:0007669"/>
    <property type="project" value="UniProtKB-KW"/>
</dbReference>
<evidence type="ECO:0000313" key="5">
    <source>
        <dbReference type="Proteomes" id="UP000660262"/>
    </source>
</evidence>
<dbReference type="Gene3D" id="3.40.30.10">
    <property type="entry name" value="Glutaredoxin"/>
    <property type="match status" value="1"/>
</dbReference>
<keyword evidence="2" id="KW-0575">Peroxidase</keyword>
<dbReference type="EMBL" id="BNJQ01000026">
    <property type="protein sequence ID" value="GHP09801.1"/>
    <property type="molecule type" value="Genomic_DNA"/>
</dbReference>
<gene>
    <name evidence="4" type="ORF">PPROV_000853600</name>
</gene>
<dbReference type="PANTHER" id="PTHR11592">
    <property type="entry name" value="GLUTATHIONE PEROXIDASE"/>
    <property type="match status" value="1"/>
</dbReference>
<keyword evidence="5" id="KW-1185">Reference proteome</keyword>
<name>A0A830HWF4_9CHLO</name>
<dbReference type="PANTHER" id="PTHR11592:SF78">
    <property type="entry name" value="GLUTATHIONE PEROXIDASE"/>
    <property type="match status" value="1"/>
</dbReference>
<dbReference type="PROSITE" id="PS51355">
    <property type="entry name" value="GLUTATHIONE_PEROXID_3"/>
    <property type="match status" value="1"/>
</dbReference>
<evidence type="ECO:0000313" key="4">
    <source>
        <dbReference type="EMBL" id="GHP09801.1"/>
    </source>
</evidence>